<dbReference type="InterPro" id="IPR036465">
    <property type="entry name" value="vWFA_dom_sf"/>
</dbReference>
<evidence type="ECO:0000259" key="6">
    <source>
        <dbReference type="PROSITE" id="PS50234"/>
    </source>
</evidence>
<gene>
    <name evidence="7" type="ORF">Vretifemale_16378</name>
</gene>
<name>A0A8J4CVC7_9CHLO</name>
<dbReference type="InterPro" id="IPR002035">
    <property type="entry name" value="VWF_A"/>
</dbReference>
<dbReference type="Pfam" id="PF02809">
    <property type="entry name" value="UIM"/>
    <property type="match status" value="3"/>
</dbReference>
<proteinExistence type="inferred from homology"/>
<reference evidence="7" key="1">
    <citation type="journal article" date="2021" name="Proc. Natl. Acad. Sci. U.S.A.">
        <title>Three genomes in the algal genus Volvox reveal the fate of a haploid sex-determining region after a transition to homothallism.</title>
        <authorList>
            <person name="Yamamoto K."/>
            <person name="Hamaji T."/>
            <person name="Kawai-Toyooka H."/>
            <person name="Matsuzaki R."/>
            <person name="Takahashi F."/>
            <person name="Nishimura Y."/>
            <person name="Kawachi M."/>
            <person name="Noguchi H."/>
            <person name="Minakuchi Y."/>
            <person name="Umen J.G."/>
            <person name="Toyoda A."/>
            <person name="Nozaki H."/>
        </authorList>
    </citation>
    <scope>NUCLEOTIDE SEQUENCE</scope>
    <source>
        <strain evidence="7">NIES-3786</strain>
    </source>
</reference>
<sequence length="398" mass="40180">KGNVVAMECTVVCIDNSEFSRDGDYAPTRYQAQADAVNLLAGAKTQAHPEATVGVLTMSGKTPRVLVTPTPDLGKVLNCMTNIEIDGECNVSSSVQIAQLALKHRQNKNQRQRIVIFVCSPVSEDKEKLVKIAKKLKKNNVAVDVVSFGSEEENQEKLEAFLEAVNSNGNSHLVTVPPGPVLSDVLISSPIFQGEGGSGFGFAGGVGGAAGGAGGADGFEFGVDPNMDPELALALRVSLEEERDRQNRAAAAAAAAAGVAQAEGAAAGASPSAAEGAAAVVGTGGAVATPGPAAVPGVGSAGVGGDMELDEDALLQQALAMSMEIDSAAAAAQQVAAAGTDITTPAPTTAPVMTPGAPQAATAPPPADLEAMDEDAELQLALQLSMQDSGPDSKDDQK</sequence>
<dbReference type="PANTHER" id="PTHR10223:SF0">
    <property type="entry name" value="26S PROTEASOME NON-ATPASE REGULATORY SUBUNIT 4"/>
    <property type="match status" value="1"/>
</dbReference>
<evidence type="ECO:0000256" key="2">
    <source>
        <dbReference type="ARBA" id="ARBA00022942"/>
    </source>
</evidence>
<evidence type="ECO:0000313" key="7">
    <source>
        <dbReference type="EMBL" id="GIL88402.1"/>
    </source>
</evidence>
<evidence type="ECO:0000256" key="1">
    <source>
        <dbReference type="ARBA" id="ARBA00005574"/>
    </source>
</evidence>
<evidence type="ECO:0000256" key="5">
    <source>
        <dbReference type="SAM" id="MobiDB-lite"/>
    </source>
</evidence>
<feature type="domain" description="VWFA" evidence="6">
    <location>
        <begin position="9"/>
        <end position="191"/>
    </location>
</feature>
<dbReference type="SMART" id="SM00726">
    <property type="entry name" value="UIM"/>
    <property type="match status" value="3"/>
</dbReference>
<comment type="similarity">
    <text evidence="1">Belongs to the proteasome subunit S5A family.</text>
</comment>
<evidence type="ECO:0000256" key="4">
    <source>
        <dbReference type="ARBA" id="ARBA00071116"/>
    </source>
</evidence>
<dbReference type="EMBL" id="BNCP01000044">
    <property type="protein sequence ID" value="GIL88402.1"/>
    <property type="molecule type" value="Genomic_DNA"/>
</dbReference>
<dbReference type="Gene3D" id="1.10.287.3990">
    <property type="match status" value="1"/>
</dbReference>
<dbReference type="Proteomes" id="UP000747110">
    <property type="component" value="Unassembled WGS sequence"/>
</dbReference>
<dbReference type="AlphaFoldDB" id="A0A8J4CVC7"/>
<dbReference type="SUPFAM" id="SSF53300">
    <property type="entry name" value="vWA-like"/>
    <property type="match status" value="1"/>
</dbReference>
<keyword evidence="8" id="KW-1185">Reference proteome</keyword>
<dbReference type="PANTHER" id="PTHR10223">
    <property type="entry name" value="26S PROTEASOME NON-ATPASE REGULATORY SUBUNIT 4"/>
    <property type="match status" value="1"/>
</dbReference>
<dbReference type="GO" id="GO:0008540">
    <property type="term" value="C:proteasome regulatory particle, base subcomplex"/>
    <property type="evidence" value="ECO:0007669"/>
    <property type="project" value="TreeGrafter"/>
</dbReference>
<dbReference type="GO" id="GO:0043161">
    <property type="term" value="P:proteasome-mediated ubiquitin-dependent protein catabolic process"/>
    <property type="evidence" value="ECO:0007669"/>
    <property type="project" value="TreeGrafter"/>
</dbReference>
<dbReference type="PROSITE" id="PS50234">
    <property type="entry name" value="VWFA"/>
    <property type="match status" value="1"/>
</dbReference>
<dbReference type="InterPro" id="IPR027040">
    <property type="entry name" value="PSMD4"/>
</dbReference>
<accession>A0A8J4CVC7</accession>
<evidence type="ECO:0000256" key="3">
    <source>
        <dbReference type="ARBA" id="ARBA00044341"/>
    </source>
</evidence>
<dbReference type="SMART" id="SM00327">
    <property type="entry name" value="VWA"/>
    <property type="match status" value="1"/>
</dbReference>
<feature type="compositionally biased region" description="Low complexity" evidence="5">
    <location>
        <begin position="342"/>
        <end position="362"/>
    </location>
</feature>
<dbReference type="PROSITE" id="PS50330">
    <property type="entry name" value="UIM"/>
    <property type="match status" value="3"/>
</dbReference>
<dbReference type="InterPro" id="IPR003903">
    <property type="entry name" value="UIM_dom"/>
</dbReference>
<dbReference type="FunFam" id="3.40.50.410:FF:000005">
    <property type="entry name" value="26S proteasome non-ATPase regulatory subunit 4"/>
    <property type="match status" value="1"/>
</dbReference>
<dbReference type="Pfam" id="PF13519">
    <property type="entry name" value="VWA_2"/>
    <property type="match status" value="1"/>
</dbReference>
<dbReference type="GO" id="GO:0005829">
    <property type="term" value="C:cytosol"/>
    <property type="evidence" value="ECO:0007669"/>
    <property type="project" value="TreeGrafter"/>
</dbReference>
<dbReference type="Gene3D" id="3.40.50.410">
    <property type="entry name" value="von Willebrand factor, type A domain"/>
    <property type="match status" value="1"/>
</dbReference>
<organism evidence="7 8">
    <name type="scientific">Volvox reticuliferus</name>
    <dbReference type="NCBI Taxonomy" id="1737510"/>
    <lineage>
        <taxon>Eukaryota</taxon>
        <taxon>Viridiplantae</taxon>
        <taxon>Chlorophyta</taxon>
        <taxon>core chlorophytes</taxon>
        <taxon>Chlorophyceae</taxon>
        <taxon>CS clade</taxon>
        <taxon>Chlamydomonadales</taxon>
        <taxon>Volvocaceae</taxon>
        <taxon>Volvox</taxon>
    </lineage>
</organism>
<feature type="region of interest" description="Disordered" evidence="5">
    <location>
        <begin position="342"/>
        <end position="371"/>
    </location>
</feature>
<dbReference type="OrthoDB" id="1731724at2759"/>
<keyword evidence="2" id="KW-0647">Proteasome</keyword>
<dbReference type="GO" id="GO:0005634">
    <property type="term" value="C:nucleus"/>
    <property type="evidence" value="ECO:0007669"/>
    <property type="project" value="TreeGrafter"/>
</dbReference>
<feature type="non-terminal residue" evidence="7">
    <location>
        <position position="398"/>
    </location>
</feature>
<protein>
    <recommendedName>
        <fullName evidence="4">26S proteasome non-ATPase regulatory subunit 4 homolog</fullName>
    </recommendedName>
    <alternativeName>
        <fullName evidence="3">26S proteasome regulatory subunit RPN10</fullName>
    </alternativeName>
</protein>
<dbReference type="CDD" id="cd01452">
    <property type="entry name" value="VWA_26S_proteasome_subunit"/>
    <property type="match status" value="1"/>
</dbReference>
<evidence type="ECO:0000313" key="8">
    <source>
        <dbReference type="Proteomes" id="UP000747110"/>
    </source>
</evidence>
<comment type="caution">
    <text evidence="7">The sequence shown here is derived from an EMBL/GenBank/DDBJ whole genome shotgun (WGS) entry which is preliminary data.</text>
</comment>
<dbReference type="GO" id="GO:0031593">
    <property type="term" value="F:polyubiquitin modification-dependent protein binding"/>
    <property type="evidence" value="ECO:0007669"/>
    <property type="project" value="TreeGrafter"/>
</dbReference>